<gene>
    <name evidence="2" type="ORF">PFICI_12513</name>
</gene>
<dbReference type="Gene3D" id="3.30.559.10">
    <property type="entry name" value="Chloramphenicol acetyltransferase-like domain"/>
    <property type="match status" value="2"/>
</dbReference>
<dbReference type="PANTHER" id="PTHR31642">
    <property type="entry name" value="TRICHOTHECENE 3-O-ACETYLTRANSFERASE"/>
    <property type="match status" value="1"/>
</dbReference>
<protein>
    <recommendedName>
        <fullName evidence="4">Trichothecene 3-O-acetyltransferase</fullName>
    </recommendedName>
</protein>
<dbReference type="PANTHER" id="PTHR31642:SF310">
    <property type="entry name" value="FATTY ALCOHOL:CAFFEOYL-COA ACYLTRANSFERASE"/>
    <property type="match status" value="1"/>
</dbReference>
<dbReference type="EMBL" id="KI912118">
    <property type="protein sequence ID" value="ETS75569.1"/>
    <property type="molecule type" value="Genomic_DNA"/>
</dbReference>
<dbReference type="RefSeq" id="XP_007839285.1">
    <property type="nucleotide sequence ID" value="XM_007841094.1"/>
</dbReference>
<dbReference type="InterPro" id="IPR023213">
    <property type="entry name" value="CAT-like_dom_sf"/>
</dbReference>
<evidence type="ECO:0008006" key="4">
    <source>
        <dbReference type="Google" id="ProtNLM"/>
    </source>
</evidence>
<dbReference type="AlphaFoldDB" id="W3WP40"/>
<dbReference type="InterPro" id="IPR050317">
    <property type="entry name" value="Plant_Fungal_Acyltransferase"/>
</dbReference>
<keyword evidence="1" id="KW-0808">Transferase</keyword>
<reference evidence="3" key="1">
    <citation type="journal article" date="2015" name="BMC Genomics">
        <title>Genomic and transcriptomic analysis of the endophytic fungus Pestalotiopsis fici reveals its lifestyle and high potential for synthesis of natural products.</title>
        <authorList>
            <person name="Wang X."/>
            <person name="Zhang X."/>
            <person name="Liu L."/>
            <person name="Xiang M."/>
            <person name="Wang W."/>
            <person name="Sun X."/>
            <person name="Che Y."/>
            <person name="Guo L."/>
            <person name="Liu G."/>
            <person name="Guo L."/>
            <person name="Wang C."/>
            <person name="Yin W.B."/>
            <person name="Stadler M."/>
            <person name="Zhang X."/>
            <person name="Liu X."/>
        </authorList>
    </citation>
    <scope>NUCLEOTIDE SEQUENCE [LARGE SCALE GENOMIC DNA]</scope>
    <source>
        <strain evidence="3">W106-1 / CGMCC3.15140</strain>
    </source>
</reference>
<dbReference type="InParanoid" id="W3WP40"/>
<sequence>MKWGETLEADPDSSPVIAAYQVNVIRGGLVFSMHSHHYASDVMGWKNFTHQLADNCYAIYNSTPFPSWDLACIDAMRFTKDLPEEDLINGPPKAQRHPDHPEQQAVLFHLPTSKAKELKRRAFPTEPGWISTYDATCAYIWRLMTKVRAEFYKPADLAQKLYWGEAVDMRPRLHNPPVPERMMRAIVAGGFSDTNPETALTIGDVVKDAPLSNLANYIRSLTESCTEKHLEALVDLIAPIRDKRSISLRVDAHPPMSMFVTDHRAGDVSGFDFGFAKPITYRHLWGEAITAGLILIYAPLRPSLNPDEGCMFTITMEKELIPKLKEDPEWNSFFEYRGVD</sequence>
<evidence type="ECO:0000313" key="2">
    <source>
        <dbReference type="EMBL" id="ETS75569.1"/>
    </source>
</evidence>
<evidence type="ECO:0000256" key="1">
    <source>
        <dbReference type="ARBA" id="ARBA00022679"/>
    </source>
</evidence>
<dbReference type="KEGG" id="pfy:PFICI_12513"/>
<accession>W3WP40</accession>
<proteinExistence type="predicted"/>
<dbReference type="GO" id="GO:0044550">
    <property type="term" value="P:secondary metabolite biosynthetic process"/>
    <property type="evidence" value="ECO:0007669"/>
    <property type="project" value="TreeGrafter"/>
</dbReference>
<dbReference type="HOGENOM" id="CLU_026450_2_1_1"/>
<dbReference type="eggNOG" id="ENOG502SHDQ">
    <property type="taxonomic scope" value="Eukaryota"/>
</dbReference>
<dbReference type="Pfam" id="PF02458">
    <property type="entry name" value="Transferase"/>
    <property type="match status" value="1"/>
</dbReference>
<keyword evidence="3" id="KW-1185">Reference proteome</keyword>
<dbReference type="OrthoDB" id="671439at2759"/>
<dbReference type="Proteomes" id="UP000030651">
    <property type="component" value="Unassembled WGS sequence"/>
</dbReference>
<dbReference type="GO" id="GO:0016747">
    <property type="term" value="F:acyltransferase activity, transferring groups other than amino-acyl groups"/>
    <property type="evidence" value="ECO:0007669"/>
    <property type="project" value="TreeGrafter"/>
</dbReference>
<name>W3WP40_PESFW</name>
<evidence type="ECO:0000313" key="3">
    <source>
        <dbReference type="Proteomes" id="UP000030651"/>
    </source>
</evidence>
<dbReference type="GeneID" id="19277526"/>
<organism evidence="2 3">
    <name type="scientific">Pestalotiopsis fici (strain W106-1 / CGMCC3.15140)</name>
    <dbReference type="NCBI Taxonomy" id="1229662"/>
    <lineage>
        <taxon>Eukaryota</taxon>
        <taxon>Fungi</taxon>
        <taxon>Dikarya</taxon>
        <taxon>Ascomycota</taxon>
        <taxon>Pezizomycotina</taxon>
        <taxon>Sordariomycetes</taxon>
        <taxon>Xylariomycetidae</taxon>
        <taxon>Amphisphaeriales</taxon>
        <taxon>Sporocadaceae</taxon>
        <taxon>Pestalotiopsis</taxon>
    </lineage>
</organism>
<dbReference type="OMA" id="MHHYAND"/>